<name>A0A1T4JJU8_9FIRM</name>
<dbReference type="InterPro" id="IPR029032">
    <property type="entry name" value="AhpD-like"/>
</dbReference>
<accession>A0A1T4JJU8</accession>
<dbReference type="Gene3D" id="1.20.1290.10">
    <property type="entry name" value="AhpD-like"/>
    <property type="match status" value="1"/>
</dbReference>
<reference evidence="3" key="1">
    <citation type="submission" date="2017-02" db="EMBL/GenBank/DDBJ databases">
        <authorList>
            <person name="Varghese N."/>
            <person name="Submissions S."/>
        </authorList>
    </citation>
    <scope>NUCLEOTIDE SEQUENCE [LARGE SCALE GENOMIC DNA]</scope>
    <source>
        <strain evidence="3">ATCC BAA-73</strain>
    </source>
</reference>
<dbReference type="Proteomes" id="UP000190625">
    <property type="component" value="Unassembled WGS sequence"/>
</dbReference>
<evidence type="ECO:0000313" key="3">
    <source>
        <dbReference type="Proteomes" id="UP000190625"/>
    </source>
</evidence>
<protein>
    <submittedName>
        <fullName evidence="2">4-carboxymuconolactone decarboxylase</fullName>
    </submittedName>
</protein>
<dbReference type="InterPro" id="IPR003779">
    <property type="entry name" value="CMD-like"/>
</dbReference>
<dbReference type="EMBL" id="FUWM01000003">
    <property type="protein sequence ID" value="SJZ30460.1"/>
    <property type="molecule type" value="Genomic_DNA"/>
</dbReference>
<feature type="domain" description="Carboxymuconolactone decarboxylase-like" evidence="1">
    <location>
        <begin position="35"/>
        <end position="112"/>
    </location>
</feature>
<dbReference type="Pfam" id="PF02627">
    <property type="entry name" value="CMD"/>
    <property type="match status" value="1"/>
</dbReference>
<dbReference type="STRING" id="142842.SAMN02745118_00066"/>
<dbReference type="RefSeq" id="WP_078808609.1">
    <property type="nucleotide sequence ID" value="NZ_FUWM01000003.1"/>
</dbReference>
<sequence length="128" mass="14780">MDKESFDREKMKESFKEEIGFIPPGVMTGEVLGEDFQKIISDYHHIVWRDEVIPLKYKYLIAISSAVFGDHEARAKLELQKAIKYGATKEEIIEVLRQVVWLRGAPTLVKIAPILSFMDKLLKNKSKE</sequence>
<evidence type="ECO:0000313" key="2">
    <source>
        <dbReference type="EMBL" id="SJZ30460.1"/>
    </source>
</evidence>
<keyword evidence="3" id="KW-1185">Reference proteome</keyword>
<organism evidence="2 3">
    <name type="scientific">Selenihalanaerobacter shriftii</name>
    <dbReference type="NCBI Taxonomy" id="142842"/>
    <lineage>
        <taxon>Bacteria</taxon>
        <taxon>Bacillati</taxon>
        <taxon>Bacillota</taxon>
        <taxon>Clostridia</taxon>
        <taxon>Halanaerobiales</taxon>
        <taxon>Halobacteroidaceae</taxon>
        <taxon>Selenihalanaerobacter</taxon>
    </lineage>
</organism>
<dbReference type="GO" id="GO:0051920">
    <property type="term" value="F:peroxiredoxin activity"/>
    <property type="evidence" value="ECO:0007669"/>
    <property type="project" value="InterPro"/>
</dbReference>
<proteinExistence type="predicted"/>
<evidence type="ECO:0000259" key="1">
    <source>
        <dbReference type="Pfam" id="PF02627"/>
    </source>
</evidence>
<dbReference type="OrthoDB" id="3824300at2"/>
<gene>
    <name evidence="2" type="ORF">SAMN02745118_00066</name>
</gene>
<dbReference type="SUPFAM" id="SSF69118">
    <property type="entry name" value="AhpD-like"/>
    <property type="match status" value="1"/>
</dbReference>
<dbReference type="AlphaFoldDB" id="A0A1T4JJU8"/>